<proteinExistence type="predicted"/>
<protein>
    <submittedName>
        <fullName evidence="2">Uncharacterized protein</fullName>
    </submittedName>
</protein>
<sequence length="335" mass="38072">MNGDRLQVGPKGALLSNVADYYDHKWPSPVGQSSAVNPMPEADSKNPISPLGIEEYIEQGHFFRTLGTRVAENIPAQDVLAAVREETLATCKLPMAIDFMLAELRHAGTFATAMAKLPHYFTPFQTYVIDQAENERGRFDLRVGLAVLAQEAEYRAGRYHETAPTLQGLFLYQFEVLCRNRLGYDQGLTAISGDPAYSALWREWILTIRHQVGMVDIADLLYVRSDYYHQRANQSGHGDTEPSEKSAPLFGEREGRIALANRRKDPLFLFASLHRQLGYPEVPRPVLRDPKEDLLPQMARRLEQLEKRMKLMEEEQRGGIDLTKLYEPPPEYPSR</sequence>
<keyword evidence="3" id="KW-1185">Reference proteome</keyword>
<dbReference type="EMBL" id="CP036278">
    <property type="protein sequence ID" value="QDU58676.1"/>
    <property type="molecule type" value="Genomic_DNA"/>
</dbReference>
<dbReference type="Proteomes" id="UP000315750">
    <property type="component" value="Chromosome"/>
</dbReference>
<name>A0A518AVD9_9BACT</name>
<reference evidence="2 3" key="1">
    <citation type="submission" date="2019-02" db="EMBL/GenBank/DDBJ databases">
        <title>Deep-cultivation of Planctomycetes and their phenomic and genomic characterization uncovers novel biology.</title>
        <authorList>
            <person name="Wiegand S."/>
            <person name="Jogler M."/>
            <person name="Boedeker C."/>
            <person name="Pinto D."/>
            <person name="Vollmers J."/>
            <person name="Rivas-Marin E."/>
            <person name="Kohn T."/>
            <person name="Peeters S.H."/>
            <person name="Heuer A."/>
            <person name="Rast P."/>
            <person name="Oberbeckmann S."/>
            <person name="Bunk B."/>
            <person name="Jeske O."/>
            <person name="Meyerdierks A."/>
            <person name="Storesund J.E."/>
            <person name="Kallscheuer N."/>
            <person name="Luecker S."/>
            <person name="Lage O.M."/>
            <person name="Pohl T."/>
            <person name="Merkel B.J."/>
            <person name="Hornburger P."/>
            <person name="Mueller R.-W."/>
            <person name="Bruemmer F."/>
            <person name="Labrenz M."/>
            <person name="Spormann A.M."/>
            <person name="Op den Camp H."/>
            <person name="Overmann J."/>
            <person name="Amann R."/>
            <person name="Jetten M.S.M."/>
            <person name="Mascher T."/>
            <person name="Medema M.H."/>
            <person name="Devos D.P."/>
            <person name="Kaster A.-K."/>
            <person name="Ovreas L."/>
            <person name="Rohde M."/>
            <person name="Galperin M.Y."/>
            <person name="Jogler C."/>
        </authorList>
    </citation>
    <scope>NUCLEOTIDE SEQUENCE [LARGE SCALE GENOMIC DNA]</scope>
    <source>
        <strain evidence="2 3">Pan181</strain>
    </source>
</reference>
<organism evidence="2 3">
    <name type="scientific">Aeoliella mucimassa</name>
    <dbReference type="NCBI Taxonomy" id="2527972"/>
    <lineage>
        <taxon>Bacteria</taxon>
        <taxon>Pseudomonadati</taxon>
        <taxon>Planctomycetota</taxon>
        <taxon>Planctomycetia</taxon>
        <taxon>Pirellulales</taxon>
        <taxon>Lacipirellulaceae</taxon>
        <taxon>Aeoliella</taxon>
    </lineage>
</organism>
<dbReference type="AlphaFoldDB" id="A0A518AVD9"/>
<evidence type="ECO:0000313" key="2">
    <source>
        <dbReference type="EMBL" id="QDU58676.1"/>
    </source>
</evidence>
<feature type="region of interest" description="Disordered" evidence="1">
    <location>
        <begin position="313"/>
        <end position="335"/>
    </location>
</feature>
<accession>A0A518AVD9</accession>
<dbReference type="KEGG" id="amuc:Pan181_49160"/>
<evidence type="ECO:0000313" key="3">
    <source>
        <dbReference type="Proteomes" id="UP000315750"/>
    </source>
</evidence>
<gene>
    <name evidence="2" type="ORF">Pan181_49160</name>
</gene>
<evidence type="ECO:0000256" key="1">
    <source>
        <dbReference type="SAM" id="MobiDB-lite"/>
    </source>
</evidence>